<protein>
    <recommendedName>
        <fullName evidence="1">SpoVR protein-like N-terminal domain-containing protein</fullName>
    </recommendedName>
</protein>
<comment type="caution">
    <text evidence="2">The sequence shown here is derived from an EMBL/GenBank/DDBJ whole genome shotgun (WGS) entry which is preliminary data.</text>
</comment>
<evidence type="ECO:0000313" key="2">
    <source>
        <dbReference type="EMBL" id="OGD71245.1"/>
    </source>
</evidence>
<dbReference type="Pfam" id="PF04293">
    <property type="entry name" value="SpoVR"/>
    <property type="match status" value="1"/>
</dbReference>
<name>A0A1F5EV37_9BACT</name>
<dbReference type="EMBL" id="MFAG01000038">
    <property type="protein sequence ID" value="OGD71245.1"/>
    <property type="molecule type" value="Genomic_DNA"/>
</dbReference>
<organism evidence="2 3">
    <name type="scientific">Candidatus Collierbacteria bacterium RIFCSPHIGHO2_01_FULL_50_25</name>
    <dbReference type="NCBI Taxonomy" id="1817722"/>
    <lineage>
        <taxon>Bacteria</taxon>
        <taxon>Candidatus Collieribacteriota</taxon>
    </lineage>
</organism>
<dbReference type="STRING" id="1817722.A2703_00765"/>
<dbReference type="Proteomes" id="UP000177979">
    <property type="component" value="Unassembled WGS sequence"/>
</dbReference>
<evidence type="ECO:0000313" key="3">
    <source>
        <dbReference type="Proteomes" id="UP000177979"/>
    </source>
</evidence>
<dbReference type="PANTHER" id="PTHR30029:SF2">
    <property type="entry name" value="STAGE V SPORULATION PROTEIN R"/>
    <property type="match status" value="1"/>
</dbReference>
<gene>
    <name evidence="2" type="ORF">A2703_00765</name>
</gene>
<feature type="domain" description="SpoVR protein-like N-terminal" evidence="1">
    <location>
        <begin position="11"/>
        <end position="433"/>
    </location>
</feature>
<accession>A0A1F5EV37</accession>
<feature type="non-terminal residue" evidence="2">
    <location>
        <position position="452"/>
    </location>
</feature>
<evidence type="ECO:0000259" key="1">
    <source>
        <dbReference type="Pfam" id="PF04293"/>
    </source>
</evidence>
<reference evidence="2 3" key="1">
    <citation type="journal article" date="2016" name="Nat. Commun.">
        <title>Thousands of microbial genomes shed light on interconnected biogeochemical processes in an aquifer system.</title>
        <authorList>
            <person name="Anantharaman K."/>
            <person name="Brown C.T."/>
            <person name="Hug L.A."/>
            <person name="Sharon I."/>
            <person name="Castelle C.J."/>
            <person name="Probst A.J."/>
            <person name="Thomas B.C."/>
            <person name="Singh A."/>
            <person name="Wilkins M.J."/>
            <person name="Karaoz U."/>
            <person name="Brodie E.L."/>
            <person name="Williams K.H."/>
            <person name="Hubbard S.S."/>
            <person name="Banfield J.F."/>
        </authorList>
    </citation>
    <scope>NUCLEOTIDE SEQUENCE [LARGE SCALE GENOMIC DNA]</scope>
</reference>
<sequence>MKRVEIDSKREFAELETALGRVWEIAGEFGLDPFLTRFEMVPAYIMHEMGAYGIPCAFSHWTRGRAYRQMKTEYDYGLSRVYEMVINSDPSIAYLLETNPPILNMMVMAHVLGHTDFFKNNSSFAPTRRDMPDMEALRASRIAGYEQREGENEVEATLDAALSIAEHIDPDPRSAVRLSRSEQMRLWREQFRHEQLQDRRPRDEFEDLLAPSERPREEPLETQVPIPLHPEKDILGFIRDFSPDLTDWQKDIIDIVREESLYFWPQRRTKIINEGWASFWHKRIMREMAGRGYLPQGEDVEWWRLHAGVVAPRKTGLNPYHFGLNMLDYLEEYHNGMLSEEENRWLENNQYPVYPRYTGPYQESPGLKEVFRLREFCDDQAMIRNYFDGNAAARMNMYIYEKQEDDGRIDYVVVEKGWEQIGSQLVASLTNCGFPYIVVKDGDYQGRQELYL</sequence>
<proteinExistence type="predicted"/>
<dbReference type="PANTHER" id="PTHR30029">
    <property type="entry name" value="STAGE V SPORULATION PROTEIN R"/>
    <property type="match status" value="1"/>
</dbReference>
<dbReference type="InterPro" id="IPR007390">
    <property type="entry name" value="Spore_V_R"/>
</dbReference>
<dbReference type="AlphaFoldDB" id="A0A1F5EV37"/>
<dbReference type="InterPro" id="IPR056174">
    <property type="entry name" value="SpoVR_N"/>
</dbReference>